<dbReference type="AlphaFoldDB" id="A0A0R0M7E5"/>
<dbReference type="EMBL" id="LGUB01000001">
    <property type="protein sequence ID" value="KRH95311.1"/>
    <property type="molecule type" value="Genomic_DNA"/>
</dbReference>
<evidence type="ECO:0000256" key="6">
    <source>
        <dbReference type="ARBA" id="ARBA00022840"/>
    </source>
</evidence>
<dbReference type="GO" id="GO:0004017">
    <property type="term" value="F:AMP kinase activity"/>
    <property type="evidence" value="ECO:0007669"/>
    <property type="project" value="InterPro"/>
</dbReference>
<accession>A0A0R0M7E5</accession>
<protein>
    <submittedName>
        <fullName evidence="8">Putative nucleotide kinase</fullName>
    </submittedName>
</protein>
<dbReference type="SUPFAM" id="SSF52540">
    <property type="entry name" value="P-loop containing nucleoside triphosphate hydrolases"/>
    <property type="match status" value="1"/>
</dbReference>
<evidence type="ECO:0000313" key="8">
    <source>
        <dbReference type="EMBL" id="KRH95311.1"/>
    </source>
</evidence>
<evidence type="ECO:0000256" key="2">
    <source>
        <dbReference type="ARBA" id="ARBA00022552"/>
    </source>
</evidence>
<keyword evidence="3" id="KW-0808">Transferase</keyword>
<evidence type="ECO:0000256" key="7">
    <source>
        <dbReference type="SAM" id="MobiDB-lite"/>
    </source>
</evidence>
<keyword evidence="4" id="KW-0547">Nucleotide-binding</keyword>
<dbReference type="Gene3D" id="3.40.50.300">
    <property type="entry name" value="P-loop containing nucleotide triphosphate hydrolases"/>
    <property type="match status" value="1"/>
</dbReference>
<evidence type="ECO:0000256" key="5">
    <source>
        <dbReference type="ARBA" id="ARBA00022777"/>
    </source>
</evidence>
<dbReference type="OrthoDB" id="10251185at2759"/>
<keyword evidence="6" id="KW-0067">ATP-binding</keyword>
<dbReference type="InterPro" id="IPR020618">
    <property type="entry name" value="Adenyl_kinase_AK6"/>
</dbReference>
<dbReference type="Proteomes" id="UP000051530">
    <property type="component" value="Unassembled WGS sequence"/>
</dbReference>
<dbReference type="GO" id="GO:0016887">
    <property type="term" value="F:ATP hydrolysis activity"/>
    <property type="evidence" value="ECO:0007669"/>
    <property type="project" value="InterPro"/>
</dbReference>
<dbReference type="GO" id="GO:0005634">
    <property type="term" value="C:nucleus"/>
    <property type="evidence" value="ECO:0007669"/>
    <property type="project" value="TreeGrafter"/>
</dbReference>
<gene>
    <name evidence="8" type="ORF">M153_100072765</name>
</gene>
<reference evidence="8 9" key="1">
    <citation type="submission" date="2015-07" db="EMBL/GenBank/DDBJ databases">
        <title>The genome of Pseudoloma neurophilia, a relevant intracellular parasite of the zebrafish.</title>
        <authorList>
            <person name="Ndikumana S."/>
            <person name="Pelin A."/>
            <person name="Sanders J."/>
            <person name="Corradi N."/>
        </authorList>
    </citation>
    <scope>NUCLEOTIDE SEQUENCE [LARGE SCALE GENOMIC DNA]</scope>
    <source>
        <strain evidence="8 9">MK1</strain>
    </source>
</reference>
<dbReference type="PANTHER" id="PTHR12595">
    <property type="entry name" value="POS9-ACTIVATING FACTOR FAP7-RELATED"/>
    <property type="match status" value="1"/>
</dbReference>
<dbReference type="PANTHER" id="PTHR12595:SF0">
    <property type="entry name" value="ADENYLATE KINASE ISOENZYME 6"/>
    <property type="match status" value="1"/>
</dbReference>
<dbReference type="InterPro" id="IPR027417">
    <property type="entry name" value="P-loop_NTPase"/>
</dbReference>
<keyword evidence="9" id="KW-1185">Reference proteome</keyword>
<dbReference type="GO" id="GO:0006364">
    <property type="term" value="P:rRNA processing"/>
    <property type="evidence" value="ECO:0007669"/>
    <property type="project" value="UniProtKB-KW"/>
</dbReference>
<name>A0A0R0M7E5_9MICR</name>
<keyword evidence="1" id="KW-0690">Ribosome biogenesis</keyword>
<feature type="compositionally biased region" description="Basic and acidic residues" evidence="7">
    <location>
        <begin position="24"/>
        <end position="38"/>
    </location>
</feature>
<feature type="region of interest" description="Disordered" evidence="7">
    <location>
        <begin position="1"/>
        <end position="38"/>
    </location>
</feature>
<keyword evidence="2" id="KW-0698">rRNA processing</keyword>
<evidence type="ECO:0000256" key="3">
    <source>
        <dbReference type="ARBA" id="ARBA00022679"/>
    </source>
</evidence>
<dbReference type="Pfam" id="PF13238">
    <property type="entry name" value="AAA_18"/>
    <property type="match status" value="1"/>
</dbReference>
<keyword evidence="5 8" id="KW-0418">Kinase</keyword>
<comment type="caution">
    <text evidence="8">The sequence shown here is derived from an EMBL/GenBank/DDBJ whole genome shotgun (WGS) entry which is preliminary data.</text>
</comment>
<evidence type="ECO:0000313" key="9">
    <source>
        <dbReference type="Proteomes" id="UP000051530"/>
    </source>
</evidence>
<evidence type="ECO:0000256" key="1">
    <source>
        <dbReference type="ARBA" id="ARBA00022517"/>
    </source>
</evidence>
<sequence>MAQIESNSKSGTTHKTEKHKTGNHKTENHKTEDHKTENHKIENHTTVNHKIENHTTENIQTSINISEKDQKILNKLKILITGTPGTGKTTLSTALAKKLAIPHHNLSKFIIENKLGEPGKEDFIFDEDHVKKEIEGFCGILDTFCNEIITDPDIVILLNYKIEGLKEIYIQRGYTEEKIRTNLEFEIFNEAEEEFEPDLRFNREEIVLEQMIKEIVQFINQKYGTSI</sequence>
<dbReference type="GO" id="GO:0005524">
    <property type="term" value="F:ATP binding"/>
    <property type="evidence" value="ECO:0007669"/>
    <property type="project" value="UniProtKB-KW"/>
</dbReference>
<proteinExistence type="predicted"/>
<evidence type="ECO:0000256" key="4">
    <source>
        <dbReference type="ARBA" id="ARBA00022741"/>
    </source>
</evidence>
<organism evidence="8 9">
    <name type="scientific">Pseudoloma neurophilia</name>
    <dbReference type="NCBI Taxonomy" id="146866"/>
    <lineage>
        <taxon>Eukaryota</taxon>
        <taxon>Fungi</taxon>
        <taxon>Fungi incertae sedis</taxon>
        <taxon>Microsporidia</taxon>
        <taxon>Pseudoloma</taxon>
    </lineage>
</organism>
<dbReference type="GO" id="GO:0005737">
    <property type="term" value="C:cytoplasm"/>
    <property type="evidence" value="ECO:0007669"/>
    <property type="project" value="TreeGrafter"/>
</dbReference>
<dbReference type="VEuPathDB" id="MicrosporidiaDB:M153_100072765"/>